<gene>
    <name evidence="3" type="primary">fzlC</name>
    <name evidence="3" type="ORF">GCM10011273_05770</name>
</gene>
<dbReference type="GO" id="GO:0016829">
    <property type="term" value="F:lyase activity"/>
    <property type="evidence" value="ECO:0007669"/>
    <property type="project" value="InterPro"/>
</dbReference>
<dbReference type="Pfam" id="PF07940">
    <property type="entry name" value="Hepar_II_III_C"/>
    <property type="match status" value="1"/>
</dbReference>
<organism evidence="3 4">
    <name type="scientific">Asticcacaulis endophyticus</name>
    <dbReference type="NCBI Taxonomy" id="1395890"/>
    <lineage>
        <taxon>Bacteria</taxon>
        <taxon>Pseudomonadati</taxon>
        <taxon>Pseudomonadota</taxon>
        <taxon>Alphaproteobacteria</taxon>
        <taxon>Caulobacterales</taxon>
        <taxon>Caulobacteraceae</taxon>
        <taxon>Asticcacaulis</taxon>
    </lineage>
</organism>
<protein>
    <recommendedName>
        <fullName evidence="2">Heparinase II/III-like C-terminal domain-containing protein</fullName>
    </recommendedName>
</protein>
<dbReference type="InterPro" id="IPR012480">
    <property type="entry name" value="Hepar_II_III_C"/>
</dbReference>
<proteinExistence type="predicted"/>
<dbReference type="GO" id="GO:0030313">
    <property type="term" value="C:cell envelope"/>
    <property type="evidence" value="ECO:0007669"/>
    <property type="project" value="UniProtKB-SubCell"/>
</dbReference>
<comment type="caution">
    <text evidence="3">The sequence shown here is derived from an EMBL/GenBank/DDBJ whole genome shotgun (WGS) entry which is preliminary data.</text>
</comment>
<dbReference type="EMBL" id="BMZB01000001">
    <property type="protein sequence ID" value="GGZ23585.1"/>
    <property type="molecule type" value="Genomic_DNA"/>
</dbReference>
<evidence type="ECO:0000313" key="4">
    <source>
        <dbReference type="Proteomes" id="UP000662572"/>
    </source>
</evidence>
<dbReference type="InterPro" id="IPR008929">
    <property type="entry name" value="Chondroitin_lyas"/>
</dbReference>
<evidence type="ECO:0000313" key="3">
    <source>
        <dbReference type="EMBL" id="GGZ23585.1"/>
    </source>
</evidence>
<feature type="domain" description="Heparinase II/III-like C-terminal" evidence="2">
    <location>
        <begin position="327"/>
        <end position="571"/>
    </location>
</feature>
<keyword evidence="4" id="KW-1185">Reference proteome</keyword>
<comment type="subcellular location">
    <subcellularLocation>
        <location evidence="1">Cell envelope</location>
    </subcellularLocation>
</comment>
<dbReference type="Proteomes" id="UP000662572">
    <property type="component" value="Unassembled WGS sequence"/>
</dbReference>
<dbReference type="Gene3D" id="2.70.98.70">
    <property type="match status" value="1"/>
</dbReference>
<evidence type="ECO:0000259" key="2">
    <source>
        <dbReference type="Pfam" id="PF07940"/>
    </source>
</evidence>
<evidence type="ECO:0000256" key="1">
    <source>
        <dbReference type="ARBA" id="ARBA00004196"/>
    </source>
</evidence>
<reference evidence="3" key="1">
    <citation type="journal article" date="2014" name="Int. J. Syst. Evol. Microbiol.">
        <title>Complete genome sequence of Corynebacterium casei LMG S-19264T (=DSM 44701T), isolated from a smear-ripened cheese.</title>
        <authorList>
            <consortium name="US DOE Joint Genome Institute (JGI-PGF)"/>
            <person name="Walter F."/>
            <person name="Albersmeier A."/>
            <person name="Kalinowski J."/>
            <person name="Ruckert C."/>
        </authorList>
    </citation>
    <scope>NUCLEOTIDE SEQUENCE</scope>
    <source>
        <strain evidence="3">KCTC 32296</strain>
    </source>
</reference>
<accession>A0A918UNZ3</accession>
<dbReference type="RefSeq" id="WP_189484851.1">
    <property type="nucleotide sequence ID" value="NZ_BMZB01000001.1"/>
</dbReference>
<dbReference type="Gene3D" id="1.50.10.100">
    <property type="entry name" value="Chondroitin AC/alginate lyase"/>
    <property type="match status" value="1"/>
</dbReference>
<dbReference type="AlphaFoldDB" id="A0A918UNZ3"/>
<sequence>MLNYESSSPVSQQSGARVPWLAVVKAFALKQIGAEVFGMPGYRFTLGGAAVDGFQAAPHEVRPASAQVGKAILSGRYAFAGARMSVQGSGDPWNRPSPNRGFALELHRFSWLMHLMTQGDAGAREGLRLYMLWHKTFRTWTPFVWGQEILARRLINVSVFARKIASFASEEEAGLMAQSLVQQARHLLRLPRNLSWFAQKAVALVLVGCVLGGKAGDNLRKTGLRLLPKALKRTVLPDGCHASRNPEQGLNLLYDLLLLEDALSQRGLPLPEYLADYIEKLTRAVRTLTHPDGSLCAFQGSESLPAEQVTPALVHEDNRPNAQARVATFLEHGRYHRLNGRSLLVFADAGEPKSGLLGYGACDHPLTFEVSGGFDKLIIGPGWSPPQSERQEFRVAGAANTVTIGESAILNPVSGKFAELLGFTLEGLRYRVRSRRVESDESGALLEMEHEGWRPKYGLKHERRLFVDPHKDELRGEDRLVPVEAKPDLPMAAPFTIRFLLHPDVQVSLSRDRKSVLLRGLSGRGWTLRHDAKEVTIEHGNLFEKGQLRKTSTVALRGVCRLDGPTRVRWKLAPAD</sequence>
<name>A0A918UNZ3_9CAUL</name>
<reference evidence="3" key="2">
    <citation type="submission" date="2020-09" db="EMBL/GenBank/DDBJ databases">
        <authorList>
            <person name="Sun Q."/>
            <person name="Kim S."/>
        </authorList>
    </citation>
    <scope>NUCLEOTIDE SEQUENCE</scope>
    <source>
        <strain evidence="3">KCTC 32296</strain>
    </source>
</reference>